<organism evidence="1 2">
    <name type="scientific">Alicyclobacillus dauci</name>
    <dbReference type="NCBI Taxonomy" id="1475485"/>
    <lineage>
        <taxon>Bacteria</taxon>
        <taxon>Bacillati</taxon>
        <taxon>Bacillota</taxon>
        <taxon>Bacilli</taxon>
        <taxon>Bacillales</taxon>
        <taxon>Alicyclobacillaceae</taxon>
        <taxon>Alicyclobacillus</taxon>
    </lineage>
</organism>
<sequence>MFGNLSELPDSLFEFFSGNDLPSKQHEAMMLLTVTEDLWPHSAMVSVGEIVAVDRQHLRIMMWPGTTTTTNLLRTGRATLVVVHGGKVYYAWLSVEALPQRQTANNNLTRFSATIEGIREDVAKYADIMSGVQIQLKDQDDVLTRWKRTVEDALID</sequence>
<protein>
    <submittedName>
        <fullName evidence="1">Pyridoxamine 5'-phosphate oxidase family protein</fullName>
    </submittedName>
</protein>
<accession>A0ABY6Z3I3</accession>
<proteinExistence type="predicted"/>
<dbReference type="RefSeq" id="WP_268044519.1">
    <property type="nucleotide sequence ID" value="NZ_CP104064.1"/>
</dbReference>
<dbReference type="InterPro" id="IPR012349">
    <property type="entry name" value="Split_barrel_FMN-bd"/>
</dbReference>
<gene>
    <name evidence="1" type="ORF">NZD86_00435</name>
</gene>
<evidence type="ECO:0000313" key="2">
    <source>
        <dbReference type="Proteomes" id="UP001164803"/>
    </source>
</evidence>
<dbReference type="Proteomes" id="UP001164803">
    <property type="component" value="Chromosome"/>
</dbReference>
<dbReference type="EMBL" id="CP104064">
    <property type="protein sequence ID" value="WAH37083.1"/>
    <property type="molecule type" value="Genomic_DNA"/>
</dbReference>
<evidence type="ECO:0000313" key="1">
    <source>
        <dbReference type="EMBL" id="WAH37083.1"/>
    </source>
</evidence>
<keyword evidence="2" id="KW-1185">Reference proteome</keyword>
<dbReference type="SUPFAM" id="SSF50475">
    <property type="entry name" value="FMN-binding split barrel"/>
    <property type="match status" value="1"/>
</dbReference>
<name>A0ABY6Z3I3_9BACL</name>
<dbReference type="Gene3D" id="2.30.110.10">
    <property type="entry name" value="Electron Transport, Fmn-binding Protein, Chain A"/>
    <property type="match status" value="1"/>
</dbReference>
<reference evidence="1" key="1">
    <citation type="submission" date="2022-08" db="EMBL/GenBank/DDBJ databases">
        <title>Alicyclobacillus dauci DSM2870, complete genome.</title>
        <authorList>
            <person name="Wang Q."/>
            <person name="Cai R."/>
            <person name="Wang Z."/>
        </authorList>
    </citation>
    <scope>NUCLEOTIDE SEQUENCE</scope>
    <source>
        <strain evidence="1">DSM 28700</strain>
    </source>
</reference>